<accession>I8IXA9</accession>
<dbReference type="SUPFAM" id="SSF55729">
    <property type="entry name" value="Acyl-CoA N-acyltransferases (Nat)"/>
    <property type="match status" value="1"/>
</dbReference>
<dbReference type="InterPro" id="IPR050832">
    <property type="entry name" value="Bact_Acetyltransf"/>
</dbReference>
<dbReference type="AlphaFoldDB" id="I8IXA9"/>
<reference evidence="4 5" key="1">
    <citation type="journal article" date="2012" name="J. Bacteriol.">
        <title>Genome of Bacillus macauensis ZFHKF-1, a Long-Chain-Forming Bacterium.</title>
        <authorList>
            <person name="Cai L."/>
            <person name="Zhang T."/>
        </authorList>
    </citation>
    <scope>NUCLEOTIDE SEQUENCE [LARGE SCALE GENOMIC DNA]</scope>
    <source>
        <strain evidence="4 5">ZFHKF-1</strain>
    </source>
</reference>
<dbReference type="PANTHER" id="PTHR43877">
    <property type="entry name" value="AMINOALKYLPHOSPHONATE N-ACETYLTRANSFERASE-RELATED-RELATED"/>
    <property type="match status" value="1"/>
</dbReference>
<dbReference type="InterPro" id="IPR016181">
    <property type="entry name" value="Acyl_CoA_acyltransferase"/>
</dbReference>
<evidence type="ECO:0000313" key="5">
    <source>
        <dbReference type="Proteomes" id="UP000004080"/>
    </source>
</evidence>
<proteinExistence type="predicted"/>
<protein>
    <submittedName>
        <fullName evidence="4">Putative acetyltransferase (GNAT) family protein</fullName>
    </submittedName>
</protein>
<dbReference type="STRING" id="1196324.A374_17089"/>
<dbReference type="GO" id="GO:0016747">
    <property type="term" value="F:acyltransferase activity, transferring groups other than amino-acyl groups"/>
    <property type="evidence" value="ECO:0007669"/>
    <property type="project" value="InterPro"/>
</dbReference>
<dbReference type="InterPro" id="IPR000182">
    <property type="entry name" value="GNAT_dom"/>
</dbReference>
<evidence type="ECO:0000259" key="3">
    <source>
        <dbReference type="PROSITE" id="PS51186"/>
    </source>
</evidence>
<keyword evidence="2" id="KW-0012">Acyltransferase</keyword>
<dbReference type="eggNOG" id="COG0456">
    <property type="taxonomic scope" value="Bacteria"/>
</dbReference>
<dbReference type="EMBL" id="AKKV01000040">
    <property type="protein sequence ID" value="EIT84116.1"/>
    <property type="molecule type" value="Genomic_DNA"/>
</dbReference>
<dbReference type="Pfam" id="PF00583">
    <property type="entry name" value="Acetyltransf_1"/>
    <property type="match status" value="1"/>
</dbReference>
<dbReference type="PATRIC" id="fig|1196324.3.peg.3490"/>
<evidence type="ECO:0000313" key="4">
    <source>
        <dbReference type="EMBL" id="EIT84116.1"/>
    </source>
</evidence>
<dbReference type="OrthoDB" id="9802340at2"/>
<organism evidence="4 5">
    <name type="scientific">Fictibacillus macauensis ZFHKF-1</name>
    <dbReference type="NCBI Taxonomy" id="1196324"/>
    <lineage>
        <taxon>Bacteria</taxon>
        <taxon>Bacillati</taxon>
        <taxon>Bacillota</taxon>
        <taxon>Bacilli</taxon>
        <taxon>Bacillales</taxon>
        <taxon>Fictibacillaceae</taxon>
        <taxon>Fictibacillus</taxon>
    </lineage>
</organism>
<evidence type="ECO:0000256" key="2">
    <source>
        <dbReference type="ARBA" id="ARBA00023315"/>
    </source>
</evidence>
<evidence type="ECO:0000256" key="1">
    <source>
        <dbReference type="ARBA" id="ARBA00022679"/>
    </source>
</evidence>
<keyword evidence="1 4" id="KW-0808">Transferase</keyword>
<dbReference type="CDD" id="cd04301">
    <property type="entry name" value="NAT_SF"/>
    <property type="match status" value="1"/>
</dbReference>
<gene>
    <name evidence="4" type="ORF">A374_17089</name>
</gene>
<feature type="domain" description="N-acetyltransferase" evidence="3">
    <location>
        <begin position="3"/>
        <end position="159"/>
    </location>
</feature>
<comment type="caution">
    <text evidence="4">The sequence shown here is derived from an EMBL/GenBank/DDBJ whole genome shotgun (WGS) entry which is preliminary data.</text>
</comment>
<sequence>MKVTFRLSERHDAAALIALNRLVWNNDNAPILNNYESTENYLEKSPPGSELLALCDDVIAGYFSYRSPIPLPANAHVAELAIAVHPDYHGAGIAQALMMEGEVWMRRLGKKKLSLRVMATNARALSFYKKYGFLTQGVLPQEFYINGHYVDDVMMYKML</sequence>
<dbReference type="PROSITE" id="PS51186">
    <property type="entry name" value="GNAT"/>
    <property type="match status" value="1"/>
</dbReference>
<dbReference type="Gene3D" id="3.40.630.30">
    <property type="match status" value="1"/>
</dbReference>
<keyword evidence="5" id="KW-1185">Reference proteome</keyword>
<name>I8IXA9_9BACL</name>
<dbReference type="RefSeq" id="WP_007203487.1">
    <property type="nucleotide sequence ID" value="NZ_AKKV01000040.1"/>
</dbReference>
<dbReference type="Proteomes" id="UP000004080">
    <property type="component" value="Unassembled WGS sequence"/>
</dbReference>